<accession>A0A8S5RXB8</accession>
<protein>
    <submittedName>
        <fullName evidence="1">Uncharacterized protein</fullName>
    </submittedName>
</protein>
<dbReference type="EMBL" id="BK032506">
    <property type="protein sequence ID" value="DAF43397.1"/>
    <property type="molecule type" value="Genomic_DNA"/>
</dbReference>
<organism evidence="1">
    <name type="scientific">Siphoviridae sp. ctEJG5</name>
    <dbReference type="NCBI Taxonomy" id="2827814"/>
    <lineage>
        <taxon>Viruses</taxon>
        <taxon>Duplodnaviria</taxon>
        <taxon>Heunggongvirae</taxon>
        <taxon>Uroviricota</taxon>
        <taxon>Caudoviricetes</taxon>
    </lineage>
</organism>
<name>A0A8S5RXB8_9CAUD</name>
<sequence>MFILVTAGQYEKHIIYMLCKMEIISFIYRGDQPW</sequence>
<proteinExistence type="predicted"/>
<evidence type="ECO:0000313" key="1">
    <source>
        <dbReference type="EMBL" id="DAF43397.1"/>
    </source>
</evidence>
<reference evidence="1" key="1">
    <citation type="journal article" date="2021" name="Proc. Natl. Acad. Sci. U.S.A.">
        <title>A Catalog of Tens of Thousands of Viruses from Human Metagenomes Reveals Hidden Associations with Chronic Diseases.</title>
        <authorList>
            <person name="Tisza M.J."/>
            <person name="Buck C.B."/>
        </authorList>
    </citation>
    <scope>NUCLEOTIDE SEQUENCE</scope>
    <source>
        <strain evidence="1">CtEJG5</strain>
    </source>
</reference>